<dbReference type="GO" id="GO:0046872">
    <property type="term" value="F:metal ion binding"/>
    <property type="evidence" value="ECO:0007669"/>
    <property type="project" value="UniProtKB-KW"/>
</dbReference>
<reference evidence="8" key="1">
    <citation type="submission" date="2022-12" db="EMBL/GenBank/DDBJ databases">
        <title>Chromosome-level genome assembly of the bean flower thrips Megalurothrips usitatus.</title>
        <authorList>
            <person name="Ma L."/>
            <person name="Liu Q."/>
            <person name="Li H."/>
            <person name="Cai W."/>
        </authorList>
    </citation>
    <scope>NUCLEOTIDE SEQUENCE</scope>
    <source>
        <strain evidence="8">Cailab_2022a</strain>
    </source>
</reference>
<evidence type="ECO:0000256" key="4">
    <source>
        <dbReference type="ARBA" id="ARBA00022723"/>
    </source>
</evidence>
<keyword evidence="6" id="KW-0460">Magnesium</keyword>
<evidence type="ECO:0000256" key="1">
    <source>
        <dbReference type="ARBA" id="ARBA00001936"/>
    </source>
</evidence>
<dbReference type="PANTHER" id="PTHR12318">
    <property type="entry name" value="TESTOSTERONE-REGULATED PROTEIN RP2"/>
    <property type="match status" value="1"/>
</dbReference>
<sequence length="383" mass="42882">MISKAWKMSASVIIAQRLPVVRDSLKTVGSACRPSKTNHSFPECSNLHIMSLRRGESDRHLPGIHVFPGGHLDEADTSPDWIYLYKSLGFEESSFVDLSTGGGIECHPEYQDMGSACLPGWMSLRLCAIRETFEECGILLCRNPSSIEQGLPYASFVIVNELSAWQNRVRADPRQMLALCHTAGCVPDVWGLHLWSNWLTPTQQKVRHNSTVFLAVLRSLPTYSINLSEMDELKCCSAYDLINLAHSGNVRLANPQFYEAVRLTNFADADALSSFAYNRAQLGCQQIMPVQEKTRNGMLFIFPGDSAYPKIVDCETPRNLVKREQSLEELSERVKASSGTLHRLEVPTSGPCQRIITHNYIPPFKHILPSIAHGRWNGTKSHL</sequence>
<dbReference type="EMBL" id="JAPTSV010000003">
    <property type="protein sequence ID" value="KAJ1529272.1"/>
    <property type="molecule type" value="Genomic_DNA"/>
</dbReference>
<evidence type="ECO:0000256" key="3">
    <source>
        <dbReference type="ARBA" id="ARBA00005582"/>
    </source>
</evidence>
<dbReference type="SUPFAM" id="SSF55811">
    <property type="entry name" value="Nudix"/>
    <property type="match status" value="1"/>
</dbReference>
<evidence type="ECO:0000256" key="2">
    <source>
        <dbReference type="ARBA" id="ARBA00001946"/>
    </source>
</evidence>
<proteinExistence type="inferred from homology"/>
<dbReference type="InterPro" id="IPR015797">
    <property type="entry name" value="NUDIX_hydrolase-like_dom_sf"/>
</dbReference>
<dbReference type="GO" id="GO:0016818">
    <property type="term" value="F:hydrolase activity, acting on acid anhydrides, in phosphorus-containing anhydrides"/>
    <property type="evidence" value="ECO:0007669"/>
    <property type="project" value="InterPro"/>
</dbReference>
<keyword evidence="5" id="KW-0378">Hydrolase</keyword>
<dbReference type="Proteomes" id="UP001075354">
    <property type="component" value="Chromosome 3"/>
</dbReference>
<evidence type="ECO:0000256" key="7">
    <source>
        <dbReference type="ARBA" id="ARBA00023211"/>
    </source>
</evidence>
<gene>
    <name evidence="8" type="ORF">ONE63_006072</name>
</gene>
<dbReference type="PANTHER" id="PTHR12318:SF0">
    <property type="entry name" value="ACYL-COENZYME A DIPHOSPHATASE NUDT19"/>
    <property type="match status" value="1"/>
</dbReference>
<protein>
    <recommendedName>
        <fullName evidence="10">Nucleoside diphosphate-linked moiety X motif 19-like</fullName>
    </recommendedName>
</protein>
<dbReference type="Gene3D" id="3.90.79.10">
    <property type="entry name" value="Nucleoside Triphosphate Pyrophosphohydrolase"/>
    <property type="match status" value="1"/>
</dbReference>
<name>A0AAV7XUU4_9NEOP</name>
<organism evidence="8 9">
    <name type="scientific">Megalurothrips usitatus</name>
    <name type="common">bean blossom thrips</name>
    <dbReference type="NCBI Taxonomy" id="439358"/>
    <lineage>
        <taxon>Eukaryota</taxon>
        <taxon>Metazoa</taxon>
        <taxon>Ecdysozoa</taxon>
        <taxon>Arthropoda</taxon>
        <taxon>Hexapoda</taxon>
        <taxon>Insecta</taxon>
        <taxon>Pterygota</taxon>
        <taxon>Neoptera</taxon>
        <taxon>Paraneoptera</taxon>
        <taxon>Thysanoptera</taxon>
        <taxon>Terebrantia</taxon>
        <taxon>Thripoidea</taxon>
        <taxon>Thripidae</taxon>
        <taxon>Megalurothrips</taxon>
    </lineage>
</organism>
<comment type="similarity">
    <text evidence="3">Belongs to the Nudix hydrolase family.</text>
</comment>
<dbReference type="InterPro" id="IPR039121">
    <property type="entry name" value="NUDT19"/>
</dbReference>
<comment type="cofactor">
    <cofactor evidence="2">
        <name>Mg(2+)</name>
        <dbReference type="ChEBI" id="CHEBI:18420"/>
    </cofactor>
</comment>
<dbReference type="GO" id="GO:0005739">
    <property type="term" value="C:mitochondrion"/>
    <property type="evidence" value="ECO:0007669"/>
    <property type="project" value="TreeGrafter"/>
</dbReference>
<evidence type="ECO:0008006" key="10">
    <source>
        <dbReference type="Google" id="ProtNLM"/>
    </source>
</evidence>
<evidence type="ECO:0000256" key="5">
    <source>
        <dbReference type="ARBA" id="ARBA00022801"/>
    </source>
</evidence>
<evidence type="ECO:0000313" key="9">
    <source>
        <dbReference type="Proteomes" id="UP001075354"/>
    </source>
</evidence>
<comment type="cofactor">
    <cofactor evidence="1">
        <name>Mn(2+)</name>
        <dbReference type="ChEBI" id="CHEBI:29035"/>
    </cofactor>
</comment>
<keyword evidence="7" id="KW-0464">Manganese</keyword>
<comment type="caution">
    <text evidence="8">The sequence shown here is derived from an EMBL/GenBank/DDBJ whole genome shotgun (WGS) entry which is preliminary data.</text>
</comment>
<dbReference type="AlphaFoldDB" id="A0AAV7XUU4"/>
<evidence type="ECO:0000256" key="6">
    <source>
        <dbReference type="ARBA" id="ARBA00022842"/>
    </source>
</evidence>
<evidence type="ECO:0000313" key="8">
    <source>
        <dbReference type="EMBL" id="KAJ1529272.1"/>
    </source>
</evidence>
<keyword evidence="4" id="KW-0479">Metal-binding</keyword>
<accession>A0AAV7XUU4</accession>
<keyword evidence="9" id="KW-1185">Reference proteome</keyword>